<feature type="compositionally biased region" description="Basic and acidic residues" evidence="1">
    <location>
        <begin position="227"/>
        <end position="238"/>
    </location>
</feature>
<organism evidence="3 4">
    <name type="scientific">Notoacmeibacter ruber</name>
    <dbReference type="NCBI Taxonomy" id="2670375"/>
    <lineage>
        <taxon>Bacteria</taxon>
        <taxon>Pseudomonadati</taxon>
        <taxon>Pseudomonadota</taxon>
        <taxon>Alphaproteobacteria</taxon>
        <taxon>Hyphomicrobiales</taxon>
        <taxon>Notoacmeibacteraceae</taxon>
        <taxon>Notoacmeibacter</taxon>
    </lineage>
</organism>
<keyword evidence="4" id="KW-1185">Reference proteome</keyword>
<dbReference type="InterPro" id="IPR005094">
    <property type="entry name" value="Endonuclease_MobA/VirD2"/>
</dbReference>
<gene>
    <name evidence="3" type="ORF">D8780_14850</name>
</gene>
<dbReference type="Pfam" id="PF03432">
    <property type="entry name" value="Relaxase"/>
    <property type="match status" value="1"/>
</dbReference>
<feature type="compositionally biased region" description="Acidic residues" evidence="1">
    <location>
        <begin position="359"/>
        <end position="369"/>
    </location>
</feature>
<feature type="compositionally biased region" description="Basic and acidic residues" evidence="1">
    <location>
        <begin position="280"/>
        <end position="291"/>
    </location>
</feature>
<feature type="region of interest" description="Disordered" evidence="1">
    <location>
        <begin position="227"/>
        <end position="592"/>
    </location>
</feature>
<evidence type="ECO:0000256" key="1">
    <source>
        <dbReference type="SAM" id="MobiDB-lite"/>
    </source>
</evidence>
<dbReference type="AlphaFoldDB" id="A0A3L7J3L6"/>
<dbReference type="RefSeq" id="WP_121646655.1">
    <property type="nucleotide sequence ID" value="NZ_RCWN01000002.1"/>
</dbReference>
<feature type="compositionally biased region" description="Basic and acidic residues" evidence="1">
    <location>
        <begin position="514"/>
        <end position="532"/>
    </location>
</feature>
<feature type="compositionally biased region" description="Basic and acidic residues" evidence="1">
    <location>
        <begin position="409"/>
        <end position="427"/>
    </location>
</feature>
<name>A0A3L7J3L6_9HYPH</name>
<dbReference type="Proteomes" id="UP000281094">
    <property type="component" value="Unassembled WGS sequence"/>
</dbReference>
<feature type="domain" description="MobA/VirD2-like nuclease" evidence="2">
    <location>
        <begin position="69"/>
        <end position="160"/>
    </location>
</feature>
<evidence type="ECO:0000313" key="3">
    <source>
        <dbReference type="EMBL" id="RLQ85238.1"/>
    </source>
</evidence>
<evidence type="ECO:0000259" key="2">
    <source>
        <dbReference type="Pfam" id="PF03432"/>
    </source>
</evidence>
<sequence length="592" mass="65945">MPQAIVRVVPNGGAKTAGQIKDQWNYLTQYGAVDLQCSDRHQGVTVPRNRFAADAASWEAQTGNEHDPHRAGQDLTTHLVVSFAPPDDPDDPVQMEIYRQRAFAAARGWANRMFGPQQDSHANEYDYRTAFHTNKPHPHLHITVNRRSTHGDWLKISKRDAWFNYDNMRKVLVDAAFDCGIELEATSRAERGIHERPMTYAEYRRQERTIMQRPITLEEHNRLEAERRAAQGDARNRVGMDPGDEDTLEDAMQDAGAYTPLPDVNENGGEGPANAPPRRGRTDERTAEDLQRGCTPPPAHEADQDDGGGLPPGDDHDDGHNAGGGGSDGSSDNDDHGNPPPPRPRRRRRPSFDSLYNVTDEEDGNDDLDVGGSEMSQQRESVNDGDRRQQERSVSRNAEPATGPSWQFRDTEARRKRRAAENEDKNQPKAKRVRTGGRVEAAEAGPSNAPVSDPPAPDSHSVPQTETGGAQRKRGKGIGDGNASGHPVEMSAAEVRQERRIATPKSRRGGNHPMELRDIERPQKRKAGKDELQAQQPAKRARRNAQDGDAAADPSRQPQPEREGTHQMDLRDTKARREHRDKTRDDGGHRER</sequence>
<feature type="compositionally biased region" description="Basic and acidic residues" evidence="1">
    <location>
        <begin position="559"/>
        <end position="592"/>
    </location>
</feature>
<feature type="compositionally biased region" description="Basic and acidic residues" evidence="1">
    <location>
        <begin position="381"/>
        <end position="394"/>
    </location>
</feature>
<proteinExistence type="predicted"/>
<evidence type="ECO:0000313" key="4">
    <source>
        <dbReference type="Proteomes" id="UP000281094"/>
    </source>
</evidence>
<reference evidence="3 4" key="1">
    <citation type="submission" date="2018-10" db="EMBL/GenBank/DDBJ databases">
        <title>Notoacmeibacter sp. M2BS9Y-3-1, whole genome shotgun sequence.</title>
        <authorList>
            <person name="Tuo L."/>
        </authorList>
    </citation>
    <scope>NUCLEOTIDE SEQUENCE [LARGE SCALE GENOMIC DNA]</scope>
    <source>
        <strain evidence="3 4">M2BS9Y-3-1</strain>
    </source>
</reference>
<feature type="compositionally biased region" description="Acidic residues" evidence="1">
    <location>
        <begin position="242"/>
        <end position="252"/>
    </location>
</feature>
<comment type="caution">
    <text evidence="3">The sequence shown here is derived from an EMBL/GenBank/DDBJ whole genome shotgun (WGS) entry which is preliminary data.</text>
</comment>
<accession>A0A3L7J3L6</accession>
<protein>
    <recommendedName>
        <fullName evidence="2">MobA/VirD2-like nuclease domain-containing protein</fullName>
    </recommendedName>
</protein>
<dbReference type="EMBL" id="RCWN01000002">
    <property type="protein sequence ID" value="RLQ85238.1"/>
    <property type="molecule type" value="Genomic_DNA"/>
</dbReference>